<protein>
    <recommendedName>
        <fullName evidence="4">HTH marR-type domain-containing protein</fullName>
    </recommendedName>
</protein>
<evidence type="ECO:0000256" key="2">
    <source>
        <dbReference type="ARBA" id="ARBA00023125"/>
    </source>
</evidence>
<accession>A0A1L8SUF5</accession>
<dbReference type="PANTHER" id="PTHR42756:SF1">
    <property type="entry name" value="TRANSCRIPTIONAL REPRESSOR OF EMRAB OPERON"/>
    <property type="match status" value="1"/>
</dbReference>
<keyword evidence="3" id="KW-0804">Transcription</keyword>
<dbReference type="GO" id="GO:0003700">
    <property type="term" value="F:DNA-binding transcription factor activity"/>
    <property type="evidence" value="ECO:0007669"/>
    <property type="project" value="InterPro"/>
</dbReference>
<dbReference type="InterPro" id="IPR036390">
    <property type="entry name" value="WH_DNA-bd_sf"/>
</dbReference>
<dbReference type="Gene3D" id="1.10.10.10">
    <property type="entry name" value="Winged helix-like DNA-binding domain superfamily/Winged helix DNA-binding domain"/>
    <property type="match status" value="1"/>
</dbReference>
<proteinExistence type="predicted"/>
<dbReference type="SUPFAM" id="SSF46785">
    <property type="entry name" value="Winged helix' DNA-binding domain"/>
    <property type="match status" value="1"/>
</dbReference>
<dbReference type="Proteomes" id="UP000183700">
    <property type="component" value="Unassembled WGS sequence"/>
</dbReference>
<dbReference type="SMART" id="SM00347">
    <property type="entry name" value="HTH_MARR"/>
    <property type="match status" value="1"/>
</dbReference>
<dbReference type="RefSeq" id="WP_071862438.1">
    <property type="nucleotide sequence ID" value="NZ_JAHLOV010000006.1"/>
</dbReference>
<evidence type="ECO:0000256" key="3">
    <source>
        <dbReference type="ARBA" id="ARBA00023163"/>
    </source>
</evidence>
<comment type="caution">
    <text evidence="5">The sequence shown here is derived from an EMBL/GenBank/DDBJ whole genome shotgun (WGS) entry which is preliminary data.</text>
</comment>
<evidence type="ECO:0000256" key="1">
    <source>
        <dbReference type="ARBA" id="ARBA00023015"/>
    </source>
</evidence>
<evidence type="ECO:0000313" key="5">
    <source>
        <dbReference type="EMBL" id="OJG35464.1"/>
    </source>
</evidence>
<dbReference type="InterPro" id="IPR000835">
    <property type="entry name" value="HTH_MarR-typ"/>
</dbReference>
<evidence type="ECO:0000259" key="4">
    <source>
        <dbReference type="PROSITE" id="PS50995"/>
    </source>
</evidence>
<dbReference type="GO" id="GO:0003677">
    <property type="term" value="F:DNA binding"/>
    <property type="evidence" value="ECO:0007669"/>
    <property type="project" value="UniProtKB-KW"/>
</dbReference>
<dbReference type="Pfam" id="PF01047">
    <property type="entry name" value="MarR"/>
    <property type="match status" value="1"/>
</dbReference>
<keyword evidence="1" id="KW-0805">Transcription regulation</keyword>
<dbReference type="PRINTS" id="PR00598">
    <property type="entry name" value="HTHMARR"/>
</dbReference>
<reference evidence="5 6" key="1">
    <citation type="submission" date="2014-12" db="EMBL/GenBank/DDBJ databases">
        <title>Draft genome sequences of 29 type strains of Enterococci.</title>
        <authorList>
            <person name="Zhong Z."/>
            <person name="Sun Z."/>
            <person name="Liu W."/>
            <person name="Zhang W."/>
            <person name="Zhang H."/>
        </authorList>
    </citation>
    <scope>NUCLEOTIDE SEQUENCE [LARGE SCALE GENOMIC DNA]</scope>
    <source>
        <strain evidence="5 6">DSM 22802</strain>
    </source>
</reference>
<dbReference type="AlphaFoldDB" id="A0A1L8SUF5"/>
<keyword evidence="6" id="KW-1185">Reference proteome</keyword>
<feature type="domain" description="HTH marR-type" evidence="4">
    <location>
        <begin position="5"/>
        <end position="134"/>
    </location>
</feature>
<dbReference type="PROSITE" id="PS50995">
    <property type="entry name" value="HTH_MARR_2"/>
    <property type="match status" value="1"/>
</dbReference>
<dbReference type="InterPro" id="IPR036388">
    <property type="entry name" value="WH-like_DNA-bd_sf"/>
</dbReference>
<organism evidence="5 6">
    <name type="scientific">Enterococcus devriesei</name>
    <dbReference type="NCBI Taxonomy" id="319970"/>
    <lineage>
        <taxon>Bacteria</taxon>
        <taxon>Bacillati</taxon>
        <taxon>Bacillota</taxon>
        <taxon>Bacilli</taxon>
        <taxon>Lactobacillales</taxon>
        <taxon>Enterococcaceae</taxon>
        <taxon>Enterococcus</taxon>
    </lineage>
</organism>
<dbReference type="EMBL" id="JXKM01000006">
    <property type="protein sequence ID" value="OJG35464.1"/>
    <property type="molecule type" value="Genomic_DNA"/>
</dbReference>
<gene>
    <name evidence="5" type="ORF">RV00_GL002649</name>
</gene>
<sequence length="151" mass="17653">MDKVPGRLISILYRKNQIYLNTALKPYHITSAEQPVLMFLYENPGVTQEEIAHYLQVDKALMTRTIQALVQKGFVRKEKDQVDKRCNRVFLTDEGVAIREGIKNSLLEWNKILLGDFDEEKQQAIFSILEELVDKVDEFEKNKEKHSTIDR</sequence>
<dbReference type="STRING" id="319970.RV00_GL002649"/>
<dbReference type="PANTHER" id="PTHR42756">
    <property type="entry name" value="TRANSCRIPTIONAL REGULATOR, MARR"/>
    <property type="match status" value="1"/>
</dbReference>
<keyword evidence="2" id="KW-0238">DNA-binding</keyword>
<name>A0A1L8SUF5_9ENTE</name>
<evidence type="ECO:0000313" key="6">
    <source>
        <dbReference type="Proteomes" id="UP000183700"/>
    </source>
</evidence>
<dbReference type="OrthoDB" id="6462103at2"/>